<comment type="caution">
    <text evidence="4">The sequence shown here is derived from an EMBL/GenBank/DDBJ whole genome shotgun (WGS) entry which is preliminary data.</text>
</comment>
<dbReference type="GeneID" id="25986444"/>
<dbReference type="InterPro" id="IPR017853">
    <property type="entry name" value="GH"/>
</dbReference>
<dbReference type="PANTHER" id="PTHR34154:SF3">
    <property type="entry name" value="ALKALI-SENSITIVE LINKAGE PROTEIN 1"/>
    <property type="match status" value="1"/>
</dbReference>
<gene>
    <name evidence="4" type="ORF">A1Q1_02931</name>
</gene>
<dbReference type="Pfam" id="PF11790">
    <property type="entry name" value="Glyco_hydro_cc"/>
    <property type="match status" value="1"/>
</dbReference>
<organism evidence="4 5">
    <name type="scientific">Trichosporon asahii var. asahii (strain ATCC 90039 / CBS 2479 / JCM 2466 / KCTC 7840 / NBRC 103889/ NCYC 2677 / UAMH 7654)</name>
    <name type="common">Yeast</name>
    <dbReference type="NCBI Taxonomy" id="1186058"/>
    <lineage>
        <taxon>Eukaryota</taxon>
        <taxon>Fungi</taxon>
        <taxon>Dikarya</taxon>
        <taxon>Basidiomycota</taxon>
        <taxon>Agaricomycotina</taxon>
        <taxon>Tremellomycetes</taxon>
        <taxon>Trichosporonales</taxon>
        <taxon>Trichosporonaceae</taxon>
        <taxon>Trichosporon</taxon>
    </lineage>
</organism>
<accession>J4UB50</accession>
<dbReference type="HOGENOM" id="CLU_040908_6_1_1"/>
<dbReference type="VEuPathDB" id="FungiDB:A1Q1_02931"/>
<reference evidence="4 5" key="1">
    <citation type="journal article" date="2012" name="Eukaryot. Cell">
        <title>Draft genome sequence of CBS 2479, the standard type strain of Trichosporon asahii.</title>
        <authorList>
            <person name="Yang R.Y."/>
            <person name="Li H.T."/>
            <person name="Zhu H."/>
            <person name="Zhou G.P."/>
            <person name="Wang M."/>
            <person name="Wang L."/>
        </authorList>
    </citation>
    <scope>NUCLEOTIDE SEQUENCE [LARGE SCALE GENOMIC DNA]</scope>
    <source>
        <strain evidence="5">ATCC 90039 / CBS 2479 / JCM 2466 / KCTC 7840 / NCYC 2677 / UAMH 7654</strain>
    </source>
</reference>
<dbReference type="EMBL" id="ALBS01000215">
    <property type="protein sequence ID" value="EJT48015.1"/>
    <property type="molecule type" value="Genomic_DNA"/>
</dbReference>
<feature type="signal peptide" evidence="2">
    <location>
        <begin position="1"/>
        <end position="22"/>
    </location>
</feature>
<dbReference type="InterPro" id="IPR024655">
    <property type="entry name" value="Asl1_glyco_hydro_catalytic"/>
</dbReference>
<feature type="domain" description="Asl1-like glycosyl hydrolase catalytic" evidence="3">
    <location>
        <begin position="61"/>
        <end position="278"/>
    </location>
</feature>
<dbReference type="Proteomes" id="UP000002748">
    <property type="component" value="Unassembled WGS sequence"/>
</dbReference>
<proteinExistence type="predicted"/>
<evidence type="ECO:0000259" key="3">
    <source>
        <dbReference type="Pfam" id="PF11790"/>
    </source>
</evidence>
<dbReference type="Gene3D" id="3.20.20.80">
    <property type="entry name" value="Glycosidases"/>
    <property type="match status" value="1"/>
</dbReference>
<feature type="chain" id="PRO_5003781723" description="Asl1-like glycosyl hydrolase catalytic domain-containing protein" evidence="2">
    <location>
        <begin position="23"/>
        <end position="283"/>
    </location>
</feature>
<dbReference type="PANTHER" id="PTHR34154">
    <property type="entry name" value="ALKALI-SENSITIVE LINKAGE PROTEIN 1"/>
    <property type="match status" value="1"/>
</dbReference>
<evidence type="ECO:0000256" key="2">
    <source>
        <dbReference type="SAM" id="SignalP"/>
    </source>
</evidence>
<evidence type="ECO:0000313" key="5">
    <source>
        <dbReference type="Proteomes" id="UP000002748"/>
    </source>
</evidence>
<evidence type="ECO:0000256" key="1">
    <source>
        <dbReference type="SAM" id="MobiDB-lite"/>
    </source>
</evidence>
<keyword evidence="2" id="KW-0732">Signal</keyword>
<dbReference type="GO" id="GO:0009277">
    <property type="term" value="C:fungal-type cell wall"/>
    <property type="evidence" value="ECO:0007669"/>
    <property type="project" value="TreeGrafter"/>
</dbReference>
<feature type="region of interest" description="Disordered" evidence="1">
    <location>
        <begin position="32"/>
        <end position="53"/>
    </location>
</feature>
<dbReference type="InterPro" id="IPR053183">
    <property type="entry name" value="ASL1"/>
</dbReference>
<dbReference type="GO" id="GO:0071966">
    <property type="term" value="P:fungal-type cell wall polysaccharide metabolic process"/>
    <property type="evidence" value="ECO:0007669"/>
    <property type="project" value="TreeGrafter"/>
</dbReference>
<name>J4UB50_TRIAS</name>
<protein>
    <recommendedName>
        <fullName evidence="3">Asl1-like glycosyl hydrolase catalytic domain-containing protein</fullName>
    </recommendedName>
</protein>
<dbReference type="OrthoDB" id="5959761at2759"/>
<evidence type="ECO:0000313" key="4">
    <source>
        <dbReference type="EMBL" id="EJT48015.1"/>
    </source>
</evidence>
<sequence length="283" mass="31419">MLAHLTTTTVLVAALMAADAAAQPIERRGCAKPLKSRGASSKRGFSWPGQEGQQGHFAGQLTQDGTMTWFWNWGLWKTDIPQAPEWNGEHLNELDGNCPGMIFGFNEPDHTAVGLSANMGVDDAVWAWKEAKRKCPNSKWGSPALSGPHHIDWLKRFFDGICPGGLDGCSDAPDYINFHTYQSDIQKLKNDVNTMKQFGRPLILSEFACHDFSDAHQECTDVMQYAREAFDFLDNDDMIYRYSWFGAMADANHLGGVSRVNMLIEDGGNGLTPLGRLYLGQIE</sequence>
<dbReference type="RefSeq" id="XP_014179635.1">
    <property type="nucleotide sequence ID" value="XM_014324160.1"/>
</dbReference>
<dbReference type="AlphaFoldDB" id="J4UB50"/>
<dbReference type="SUPFAM" id="SSF51445">
    <property type="entry name" value="(Trans)glycosidases"/>
    <property type="match status" value="1"/>
</dbReference>
<dbReference type="KEGG" id="tasa:A1Q1_02931"/>